<dbReference type="Gene3D" id="2.40.390.10">
    <property type="entry name" value="CV3147-like"/>
    <property type="match status" value="1"/>
</dbReference>
<dbReference type="InterPro" id="IPR027479">
    <property type="entry name" value="S-Me-THD_N_sf"/>
</dbReference>
<feature type="chain" id="PRO_5019391596" description="DUF917 domain-containing protein" evidence="2">
    <location>
        <begin position="23"/>
        <end position="754"/>
    </location>
</feature>
<evidence type="ECO:0000256" key="1">
    <source>
        <dbReference type="SAM" id="MobiDB-lite"/>
    </source>
</evidence>
<dbReference type="InterPro" id="IPR010318">
    <property type="entry name" value="S-Me-THD_N"/>
</dbReference>
<dbReference type="Gene3D" id="3.40.1610.10">
    <property type="entry name" value="CV3147-like domain"/>
    <property type="match status" value="1"/>
</dbReference>
<reference evidence="5 6" key="1">
    <citation type="submission" date="2018-05" db="EMBL/GenBank/DDBJ databases">
        <title>Evolution of GPA BGCs.</title>
        <authorList>
            <person name="Waglechner N."/>
            <person name="Wright G.D."/>
        </authorList>
    </citation>
    <scope>NUCLEOTIDE SEQUENCE [LARGE SCALE GENOMIC DNA]</scope>
    <source>
        <strain evidence="5 6">A82846</strain>
    </source>
</reference>
<dbReference type="Pfam" id="PF06032">
    <property type="entry name" value="S-Me-THD_N"/>
    <property type="match status" value="1"/>
</dbReference>
<evidence type="ECO:0000259" key="4">
    <source>
        <dbReference type="Pfam" id="PF20906"/>
    </source>
</evidence>
<comment type="caution">
    <text evidence="5">The sequence shown here is derived from an EMBL/GenBank/DDBJ whole genome shotgun (WGS) entry which is preliminary data.</text>
</comment>
<feature type="region of interest" description="Disordered" evidence="1">
    <location>
        <begin position="101"/>
        <end position="130"/>
    </location>
</feature>
<name>A0A428Z3D0_KIBAR</name>
<evidence type="ECO:0000259" key="3">
    <source>
        <dbReference type="Pfam" id="PF06032"/>
    </source>
</evidence>
<feature type="region of interest" description="Disordered" evidence="1">
    <location>
        <begin position="153"/>
        <end position="181"/>
    </location>
</feature>
<dbReference type="EMBL" id="QHKI01000029">
    <property type="protein sequence ID" value="RSM80451.1"/>
    <property type="molecule type" value="Genomic_DNA"/>
</dbReference>
<dbReference type="Proteomes" id="UP000287547">
    <property type="component" value="Unassembled WGS sequence"/>
</dbReference>
<dbReference type="OrthoDB" id="3170437at2"/>
<feature type="signal peptide" evidence="2">
    <location>
        <begin position="1"/>
        <end position="22"/>
    </location>
</feature>
<protein>
    <recommendedName>
        <fullName evidence="7">DUF917 domain-containing protein</fullName>
    </recommendedName>
</protein>
<gene>
    <name evidence="5" type="ORF">DMH04_30160</name>
</gene>
<evidence type="ECO:0000256" key="2">
    <source>
        <dbReference type="SAM" id="SignalP"/>
    </source>
</evidence>
<dbReference type="Pfam" id="PF20906">
    <property type="entry name" value="S-Me-THD_C"/>
    <property type="match status" value="1"/>
</dbReference>
<dbReference type="InterPro" id="IPR048350">
    <property type="entry name" value="S-Me-THD-like_C"/>
</dbReference>
<evidence type="ECO:0008006" key="7">
    <source>
        <dbReference type="Google" id="ProtNLM"/>
    </source>
</evidence>
<evidence type="ECO:0000313" key="5">
    <source>
        <dbReference type="EMBL" id="RSM80451.1"/>
    </source>
</evidence>
<feature type="compositionally biased region" description="Low complexity" evidence="1">
    <location>
        <begin position="105"/>
        <end position="130"/>
    </location>
</feature>
<sequence>MPGKRLRAAVSAVVAAANAVRAADGPGSASTLCTSSGSPPIRVLCHLASISARTACSMAALIASTWSALIVAPKSKEDDSSKRSTWCQPSTGKPTVLAWETSCTRSESGASNSSPSRRPRSASGASSVRRSSAMTRAYASAVRVVTARAATIQDPRASSDTSAAMKVSTEPSTRTGAAGSPCAGWRAVTRVPNASDAAKRMAARRSCVRVSAEASSRRAASIRANAEIASPAKASDTATIRRVGSRLTGASSSDTALRLAIRTAVDSTAVASIPLSTIAPTPLAVASRIAMSNRCPRACTDAVGSTTTKLSRGAERRSVSLSMTRTELTRRSGDAVSTVSWFRSGPASRSRSGTWLTVALRSTDCSVGIAGAWILLGKDKYSEWLSYYHSLVRLNGGCLADFARGCDVLAAGGGGYAGGTVPMAQVALDTQGPVEIVDLADLPPDGLVMPCAYLGSPAVWVERIGTGRESIAIRRQVEQHFGAEVVAMMCTEIGGSNGPASVALAANAGLPLADADGMGRAFPGVEQVAMQVAGVHPGPSVLADDHDHVVLVQADTGDWLERLARSAVTAFGDTGVSSEYVMTVEQARTSVVTGSISRALKIGGVLADCAGIPVVMAVRRLAAEFGGICLMEGKVSMVSPVQTSTATTFAASLRSTALLDGINGDDGRCLRVEVGHEYLAILEDGEVRATTPDIITLFDVYSGDVVATDSLRYGQRVVVLALPCPELWLQPTGLELVGPRAFGLDLDYHPLVVK</sequence>
<proteinExistence type="predicted"/>
<evidence type="ECO:0000313" key="6">
    <source>
        <dbReference type="Proteomes" id="UP000287547"/>
    </source>
</evidence>
<organism evidence="5 6">
    <name type="scientific">Kibdelosporangium aridum</name>
    <dbReference type="NCBI Taxonomy" id="2030"/>
    <lineage>
        <taxon>Bacteria</taxon>
        <taxon>Bacillati</taxon>
        <taxon>Actinomycetota</taxon>
        <taxon>Actinomycetes</taxon>
        <taxon>Pseudonocardiales</taxon>
        <taxon>Pseudonocardiaceae</taxon>
        <taxon>Kibdelosporangium</taxon>
    </lineage>
</organism>
<keyword evidence="2" id="KW-0732">Signal</keyword>
<dbReference type="InterPro" id="IPR024071">
    <property type="entry name" value="S-Me-THD_C_sf"/>
</dbReference>
<feature type="domain" description="S-Me-THD-like C-terminal" evidence="4">
    <location>
        <begin position="558"/>
        <end position="751"/>
    </location>
</feature>
<feature type="domain" description="S-Me-THD N-terminal" evidence="3">
    <location>
        <begin position="399"/>
        <end position="553"/>
    </location>
</feature>
<accession>A0A428Z3D0</accession>
<dbReference type="SUPFAM" id="SSF160991">
    <property type="entry name" value="CV3147-like"/>
    <property type="match status" value="1"/>
</dbReference>
<dbReference type="AlphaFoldDB" id="A0A428Z3D0"/>